<dbReference type="InterPro" id="IPR025324">
    <property type="entry name" value="DUF4230"/>
</dbReference>
<accession>A0A4Y9ENF6</accession>
<protein>
    <submittedName>
        <fullName evidence="1">DUF4230 domain-containing protein</fullName>
    </submittedName>
</protein>
<proteinExistence type="predicted"/>
<dbReference type="Pfam" id="PF14014">
    <property type="entry name" value="DUF4230"/>
    <property type="match status" value="1"/>
</dbReference>
<dbReference type="OrthoDB" id="7558887at2"/>
<organism evidence="1 2">
    <name type="scientific">Glacieibacterium arshaanense</name>
    <dbReference type="NCBI Taxonomy" id="2511025"/>
    <lineage>
        <taxon>Bacteria</taxon>
        <taxon>Pseudomonadati</taxon>
        <taxon>Pseudomonadota</taxon>
        <taxon>Alphaproteobacteria</taxon>
        <taxon>Sphingomonadales</taxon>
        <taxon>Sphingosinicellaceae</taxon>
        <taxon>Glacieibacterium</taxon>
    </lineage>
</organism>
<comment type="caution">
    <text evidence="1">The sequence shown here is derived from an EMBL/GenBank/DDBJ whole genome shotgun (WGS) entry which is preliminary data.</text>
</comment>
<sequence length="214" mass="22715">MRGGTLLVGVVALGLGIAYGPQLIEKLPAPVSGFLTRLGGDEDVVATLVTSVHKMNDLSVFGAQLYSIVKTPHEGLIDALDTTTWVIVPGSVRYVVNLSTLDRGNFNWDAKTRTLVVVVPDPVPTEANIDGARARVLVDGVDLATGDERERILQKSLAVARDDIGRKAREAFFMGSAREAGRAALQGNFAAPLVAAGLNPNVTVRFRSEALLKG</sequence>
<reference evidence="1 2" key="1">
    <citation type="submission" date="2019-02" db="EMBL/GenBank/DDBJ databases">
        <title>Polymorphobacter sp. isolated from the lake at the Tibet of China.</title>
        <authorList>
            <person name="Li A."/>
        </authorList>
    </citation>
    <scope>NUCLEOTIDE SEQUENCE [LARGE SCALE GENOMIC DNA]</scope>
    <source>
        <strain evidence="1 2">DJ1R-1</strain>
    </source>
</reference>
<gene>
    <name evidence="1" type="ORF">EUV02_10510</name>
</gene>
<evidence type="ECO:0000313" key="1">
    <source>
        <dbReference type="EMBL" id="TFU03582.1"/>
    </source>
</evidence>
<name>A0A4Y9ENF6_9SPHN</name>
<evidence type="ECO:0000313" key="2">
    <source>
        <dbReference type="Proteomes" id="UP000297737"/>
    </source>
</evidence>
<dbReference type="EMBL" id="SIHO01000002">
    <property type="protein sequence ID" value="TFU03582.1"/>
    <property type="molecule type" value="Genomic_DNA"/>
</dbReference>
<dbReference type="AlphaFoldDB" id="A0A4Y9ENF6"/>
<keyword evidence="2" id="KW-1185">Reference proteome</keyword>
<dbReference type="RefSeq" id="WP_135246174.1">
    <property type="nucleotide sequence ID" value="NZ_SIHO01000002.1"/>
</dbReference>
<dbReference type="Proteomes" id="UP000297737">
    <property type="component" value="Unassembled WGS sequence"/>
</dbReference>